<accession>R9P0Y4</accession>
<keyword evidence="3" id="KW-1185">Reference proteome</keyword>
<protein>
    <submittedName>
        <fullName evidence="2">Uncharacterized protein</fullName>
    </submittedName>
</protein>
<feature type="region of interest" description="Disordered" evidence="1">
    <location>
        <begin position="28"/>
        <end position="57"/>
    </location>
</feature>
<dbReference type="HOGENOM" id="CLU_2543544_0_0_1"/>
<evidence type="ECO:0000256" key="1">
    <source>
        <dbReference type="SAM" id="MobiDB-lite"/>
    </source>
</evidence>
<reference evidence="3" key="1">
    <citation type="journal article" date="2013" name="Genome Announc.">
        <title>Draft genome sequence of the basidiomycetous yeast-like fungus Pseudozyma hubeiensis SY62, which produces an abundant amount of the biosurfactant mannosylerythritol lipids.</title>
        <authorList>
            <person name="Konishi M."/>
            <person name="Hatada Y."/>
            <person name="Horiuchi J."/>
        </authorList>
    </citation>
    <scope>NUCLEOTIDE SEQUENCE [LARGE SCALE GENOMIC DNA]</scope>
    <source>
        <strain evidence="3">SY62</strain>
    </source>
</reference>
<sequence>MRSIVLVAFRIWPPAEQERAGDKLEAVDRHDGGPALRSPCEGSKAWRDGREAGTRPKKRTLSDLQINLCCLLQTSGRLDLRLS</sequence>
<organism evidence="2 3">
    <name type="scientific">Pseudozyma hubeiensis (strain SY62)</name>
    <name type="common">Yeast</name>
    <dbReference type="NCBI Taxonomy" id="1305764"/>
    <lineage>
        <taxon>Eukaryota</taxon>
        <taxon>Fungi</taxon>
        <taxon>Dikarya</taxon>
        <taxon>Basidiomycota</taxon>
        <taxon>Ustilaginomycotina</taxon>
        <taxon>Ustilaginomycetes</taxon>
        <taxon>Ustilaginales</taxon>
        <taxon>Ustilaginaceae</taxon>
        <taxon>Pseudozyma</taxon>
    </lineage>
</organism>
<evidence type="ECO:0000313" key="2">
    <source>
        <dbReference type="EMBL" id="GAC94752.1"/>
    </source>
</evidence>
<proteinExistence type="predicted"/>
<evidence type="ECO:0000313" key="3">
    <source>
        <dbReference type="Proteomes" id="UP000014071"/>
    </source>
</evidence>
<name>R9P0Y4_PSEHS</name>
<dbReference type="RefSeq" id="XP_012188339.1">
    <property type="nucleotide sequence ID" value="XM_012332949.1"/>
</dbReference>
<dbReference type="Proteomes" id="UP000014071">
    <property type="component" value="Unassembled WGS sequence"/>
</dbReference>
<gene>
    <name evidence="2" type="ORF">PHSY_002325</name>
</gene>
<dbReference type="EMBL" id="DF238785">
    <property type="protein sequence ID" value="GAC94752.1"/>
    <property type="molecule type" value="Genomic_DNA"/>
</dbReference>
<feature type="compositionally biased region" description="Basic and acidic residues" evidence="1">
    <location>
        <begin position="44"/>
        <end position="54"/>
    </location>
</feature>
<dbReference type="GeneID" id="24107618"/>
<dbReference type="AlphaFoldDB" id="R9P0Y4"/>